<protein>
    <submittedName>
        <fullName evidence="1">Uncharacterized protein (DUF1810 family)</fullName>
    </submittedName>
</protein>
<proteinExistence type="predicted"/>
<sequence>MSDPFDLRRFIEAQAGTYETALAEIRRGRKETHWMWFVFPQLAGLGHSATARHYAIRSLGEARAYLGHPLLGARLRECVAALAALDRPDADLVFGSVDALKLRSSLTLFAAAGGGSLFADALGRWFGGPDERTRALLEEGPASGA</sequence>
<dbReference type="InterPro" id="IPR014937">
    <property type="entry name" value="DUF1810"/>
</dbReference>
<dbReference type="PIRSF" id="PIRSF008546">
    <property type="entry name" value="UCP008546"/>
    <property type="match status" value="1"/>
</dbReference>
<dbReference type="AlphaFoldDB" id="A0A7W6J7C8"/>
<reference evidence="1 2" key="1">
    <citation type="submission" date="2020-08" db="EMBL/GenBank/DDBJ databases">
        <title>Genomic Encyclopedia of Type Strains, Phase IV (KMG-IV): sequencing the most valuable type-strain genomes for metagenomic binning, comparative biology and taxonomic classification.</title>
        <authorList>
            <person name="Goeker M."/>
        </authorList>
    </citation>
    <scope>NUCLEOTIDE SEQUENCE [LARGE SCALE GENOMIC DNA]</scope>
    <source>
        <strain evidence="1 2">DSM 29853</strain>
    </source>
</reference>
<evidence type="ECO:0000313" key="2">
    <source>
        <dbReference type="Proteomes" id="UP000528286"/>
    </source>
</evidence>
<dbReference type="EMBL" id="JACIEZ010000007">
    <property type="protein sequence ID" value="MBB4066139.1"/>
    <property type="molecule type" value="Genomic_DNA"/>
</dbReference>
<evidence type="ECO:0000313" key="1">
    <source>
        <dbReference type="EMBL" id="MBB4066139.1"/>
    </source>
</evidence>
<name>A0A7W6J7C8_9HYPH</name>
<dbReference type="Proteomes" id="UP000528286">
    <property type="component" value="Unassembled WGS sequence"/>
</dbReference>
<dbReference type="RefSeq" id="WP_183367414.1">
    <property type="nucleotide sequence ID" value="NZ_JACIEZ010000007.1"/>
</dbReference>
<dbReference type="InterPro" id="IPR036287">
    <property type="entry name" value="Rv1873-like_sf"/>
</dbReference>
<organism evidence="1 2">
    <name type="scientific">Gellertiella hungarica</name>
    <dbReference type="NCBI Taxonomy" id="1572859"/>
    <lineage>
        <taxon>Bacteria</taxon>
        <taxon>Pseudomonadati</taxon>
        <taxon>Pseudomonadota</taxon>
        <taxon>Alphaproteobacteria</taxon>
        <taxon>Hyphomicrobiales</taxon>
        <taxon>Rhizobiaceae</taxon>
        <taxon>Gellertiella</taxon>
    </lineage>
</organism>
<keyword evidence="2" id="KW-1185">Reference proteome</keyword>
<accession>A0A7W6J7C8</accession>
<comment type="caution">
    <text evidence="1">The sequence shown here is derived from an EMBL/GenBank/DDBJ whole genome shotgun (WGS) entry which is preliminary data.</text>
</comment>
<dbReference type="Pfam" id="PF08837">
    <property type="entry name" value="DUF1810"/>
    <property type="match status" value="1"/>
</dbReference>
<dbReference type="Gene3D" id="1.25.40.380">
    <property type="entry name" value="Protein of unknown function DUF1810"/>
    <property type="match status" value="1"/>
</dbReference>
<gene>
    <name evidence="1" type="ORF">GGR23_003352</name>
</gene>
<dbReference type="SUPFAM" id="SSF140736">
    <property type="entry name" value="Rv1873-like"/>
    <property type="match status" value="1"/>
</dbReference>